<name>A0ABP7WTQ7_9SPHI</name>
<sequence>MVIGEENILYNDKINFYWIKEIKEALNKDTLYDWKHGLRYEKHVLPDSLTFVLTASERSFINQELDKMNTLAWKDNLLKHSILITKQKLQQYRDLHGGQSYYESQEYKKFHKSYTFTKPIFIRNNTVCFFYLAETYGGNLMIYIKDGKKWKLKYIPYFWTS</sequence>
<evidence type="ECO:0000313" key="2">
    <source>
        <dbReference type="Proteomes" id="UP001500841"/>
    </source>
</evidence>
<comment type="caution">
    <text evidence="1">The sequence shown here is derived from an EMBL/GenBank/DDBJ whole genome shotgun (WGS) entry which is preliminary data.</text>
</comment>
<dbReference type="Proteomes" id="UP001500841">
    <property type="component" value="Unassembled WGS sequence"/>
</dbReference>
<proteinExistence type="predicted"/>
<evidence type="ECO:0000313" key="1">
    <source>
        <dbReference type="EMBL" id="GAA4096585.1"/>
    </source>
</evidence>
<reference evidence="2" key="1">
    <citation type="journal article" date="2019" name="Int. J. Syst. Evol. Microbiol.">
        <title>The Global Catalogue of Microorganisms (GCM) 10K type strain sequencing project: providing services to taxonomists for standard genome sequencing and annotation.</title>
        <authorList>
            <consortium name="The Broad Institute Genomics Platform"/>
            <consortium name="The Broad Institute Genome Sequencing Center for Infectious Disease"/>
            <person name="Wu L."/>
            <person name="Ma J."/>
        </authorList>
    </citation>
    <scope>NUCLEOTIDE SEQUENCE [LARGE SCALE GENOMIC DNA]</scope>
    <source>
        <strain evidence="2">JCM 17085</strain>
    </source>
</reference>
<keyword evidence="2" id="KW-1185">Reference proteome</keyword>
<protein>
    <submittedName>
        <fullName evidence="1">Uncharacterized protein</fullName>
    </submittedName>
</protein>
<organism evidence="1 2">
    <name type="scientific">Mucilaginibacter panaciglaebae</name>
    <dbReference type="NCBI Taxonomy" id="502331"/>
    <lineage>
        <taxon>Bacteria</taxon>
        <taxon>Pseudomonadati</taxon>
        <taxon>Bacteroidota</taxon>
        <taxon>Sphingobacteriia</taxon>
        <taxon>Sphingobacteriales</taxon>
        <taxon>Sphingobacteriaceae</taxon>
        <taxon>Mucilaginibacter</taxon>
    </lineage>
</organism>
<accession>A0ABP7WTQ7</accession>
<gene>
    <name evidence="1" type="ORF">GCM10022392_19810</name>
</gene>
<dbReference type="EMBL" id="BAABCV010000006">
    <property type="protein sequence ID" value="GAA4096585.1"/>
    <property type="molecule type" value="Genomic_DNA"/>
</dbReference>